<dbReference type="PANTHER" id="PTHR43266:SF10">
    <property type="entry name" value="BACILYSIN EXPORTER BACE-RELATED"/>
    <property type="match status" value="1"/>
</dbReference>
<evidence type="ECO:0000256" key="6">
    <source>
        <dbReference type="ARBA" id="ARBA00023136"/>
    </source>
</evidence>
<dbReference type="PANTHER" id="PTHR43266">
    <property type="entry name" value="MACROLIDE-EFFLUX PROTEIN"/>
    <property type="match status" value="1"/>
</dbReference>
<organism evidence="8 9">
    <name type="scientific">Cytobacillus kochii</name>
    <dbReference type="NCBI Taxonomy" id="859143"/>
    <lineage>
        <taxon>Bacteria</taxon>
        <taxon>Bacillati</taxon>
        <taxon>Bacillota</taxon>
        <taxon>Bacilli</taxon>
        <taxon>Bacillales</taxon>
        <taxon>Bacillaceae</taxon>
        <taxon>Cytobacillus</taxon>
    </lineage>
</organism>
<comment type="subcellular location">
    <subcellularLocation>
        <location evidence="1">Cell membrane</location>
        <topology evidence="1">Multi-pass membrane protein</topology>
    </subcellularLocation>
</comment>
<keyword evidence="2" id="KW-0813">Transport</keyword>
<feature type="transmembrane region" description="Helical" evidence="7">
    <location>
        <begin position="112"/>
        <end position="129"/>
    </location>
</feature>
<keyword evidence="4 7" id="KW-0812">Transmembrane</keyword>
<protein>
    <submittedName>
        <fullName evidence="8">MFS transporter</fullName>
    </submittedName>
</protein>
<dbReference type="InterPro" id="IPR011701">
    <property type="entry name" value="MFS"/>
</dbReference>
<dbReference type="Proteomes" id="UP000215137">
    <property type="component" value="Chromosome"/>
</dbReference>
<keyword evidence="9" id="KW-1185">Reference proteome</keyword>
<keyword evidence="5 7" id="KW-1133">Transmembrane helix</keyword>
<evidence type="ECO:0000256" key="3">
    <source>
        <dbReference type="ARBA" id="ARBA00022475"/>
    </source>
</evidence>
<feature type="transmembrane region" description="Helical" evidence="7">
    <location>
        <begin position="368"/>
        <end position="385"/>
    </location>
</feature>
<feature type="transmembrane region" description="Helical" evidence="7">
    <location>
        <begin position="222"/>
        <end position="243"/>
    </location>
</feature>
<evidence type="ECO:0000313" key="9">
    <source>
        <dbReference type="Proteomes" id="UP000215137"/>
    </source>
</evidence>
<feature type="transmembrane region" description="Helical" evidence="7">
    <location>
        <begin position="84"/>
        <end position="106"/>
    </location>
</feature>
<evidence type="ECO:0000256" key="4">
    <source>
        <dbReference type="ARBA" id="ARBA00022692"/>
    </source>
</evidence>
<reference evidence="8 9" key="1">
    <citation type="submission" date="2017-08" db="EMBL/GenBank/DDBJ databases">
        <title>Complete Genome Sequence of Bacillus kochii Oregon-R-modENCODE STRAIN BDGP4, isolated from Drosophila melanogaster gut.</title>
        <authorList>
            <person name="Wan K.H."/>
            <person name="Yu C."/>
            <person name="Park S."/>
            <person name="Hammonds A.S."/>
            <person name="Booth B.W."/>
            <person name="Celniker S.E."/>
        </authorList>
    </citation>
    <scope>NUCLEOTIDE SEQUENCE [LARGE SCALE GENOMIC DNA]</scope>
    <source>
        <strain evidence="8 9">BDGP4</strain>
    </source>
</reference>
<dbReference type="Gene3D" id="1.20.1250.20">
    <property type="entry name" value="MFS general substrate transporter like domains"/>
    <property type="match status" value="1"/>
</dbReference>
<feature type="transmembrane region" description="Helical" evidence="7">
    <location>
        <begin position="9"/>
        <end position="31"/>
    </location>
</feature>
<evidence type="ECO:0000256" key="7">
    <source>
        <dbReference type="SAM" id="Phobius"/>
    </source>
</evidence>
<dbReference type="AlphaFoldDB" id="A0A248TFU5"/>
<name>A0A248TFU5_9BACI</name>
<evidence type="ECO:0000256" key="2">
    <source>
        <dbReference type="ARBA" id="ARBA00022448"/>
    </source>
</evidence>
<keyword evidence="3" id="KW-1003">Cell membrane</keyword>
<dbReference type="KEGG" id="bko:CKF48_06825"/>
<evidence type="ECO:0000256" key="5">
    <source>
        <dbReference type="ARBA" id="ARBA00022989"/>
    </source>
</evidence>
<dbReference type="InterPro" id="IPR036259">
    <property type="entry name" value="MFS_trans_sf"/>
</dbReference>
<feature type="transmembrane region" description="Helical" evidence="7">
    <location>
        <begin position="294"/>
        <end position="320"/>
    </location>
</feature>
<dbReference type="EMBL" id="CP022983">
    <property type="protein sequence ID" value="ASV67067.1"/>
    <property type="molecule type" value="Genomic_DNA"/>
</dbReference>
<feature type="transmembrane region" description="Helical" evidence="7">
    <location>
        <begin position="43"/>
        <end position="64"/>
    </location>
</feature>
<dbReference type="RefSeq" id="WP_095370642.1">
    <property type="nucleotide sequence ID" value="NZ_CP022983.1"/>
</dbReference>
<dbReference type="SUPFAM" id="SSF103473">
    <property type="entry name" value="MFS general substrate transporter"/>
    <property type="match status" value="1"/>
</dbReference>
<dbReference type="GO" id="GO:0005886">
    <property type="term" value="C:plasma membrane"/>
    <property type="evidence" value="ECO:0007669"/>
    <property type="project" value="UniProtKB-SubCell"/>
</dbReference>
<feature type="transmembrane region" description="Helical" evidence="7">
    <location>
        <begin position="255"/>
        <end position="274"/>
    </location>
</feature>
<dbReference type="CDD" id="cd06173">
    <property type="entry name" value="MFS_MefA_like"/>
    <property type="match status" value="1"/>
</dbReference>
<accession>A0A248TFU5</accession>
<dbReference type="Pfam" id="PF07690">
    <property type="entry name" value="MFS_1"/>
    <property type="match status" value="1"/>
</dbReference>
<sequence>MLHTRSFKILWLGNLISEFGGAIGGIINGLLLYELTGSKEWMATMWLCYFLPSLFIQSLSVPFLNNINKEKMLFVIQLFRSAVYLLPLLGSIVGINNITIVLLVILQCTIGILQPIYASISFALIPIYCEDNKLVSANSSLDATIRLMSFIAPGIASFFLLVFPLHFLYLLTTLLFLLSAFAIHQLPYTTTRSSVNKNKKSWLTAFVAGYQTFFSYPPLWKLTLLSSAVQFAVGATMVIKIPFFREELGGTSWEYALFAAAFPLGYVLGTFLLAKLPKNNVTLYLGLFGGGLSFMLLSLTPSITFALISELLGGLLFPLFNAQSVAIFQRVAPGDQLVELSAIRLLFLRITMPLGILFASLPLPTRDIYLYIAGLIIFLAIVSFFKGARVSSKHLTV</sequence>
<gene>
    <name evidence="8" type="ORF">CKF48_06825</name>
</gene>
<feature type="transmembrane region" description="Helical" evidence="7">
    <location>
        <begin position="141"/>
        <end position="161"/>
    </location>
</feature>
<evidence type="ECO:0000313" key="8">
    <source>
        <dbReference type="EMBL" id="ASV67067.1"/>
    </source>
</evidence>
<proteinExistence type="predicted"/>
<keyword evidence="6 7" id="KW-0472">Membrane</keyword>
<evidence type="ECO:0000256" key="1">
    <source>
        <dbReference type="ARBA" id="ARBA00004651"/>
    </source>
</evidence>
<dbReference type="OrthoDB" id="7055052at2"/>
<feature type="transmembrane region" description="Helical" evidence="7">
    <location>
        <begin position="341"/>
        <end position="362"/>
    </location>
</feature>
<feature type="transmembrane region" description="Helical" evidence="7">
    <location>
        <begin position="167"/>
        <end position="188"/>
    </location>
</feature>
<dbReference type="GO" id="GO:0022857">
    <property type="term" value="F:transmembrane transporter activity"/>
    <property type="evidence" value="ECO:0007669"/>
    <property type="project" value="InterPro"/>
</dbReference>